<dbReference type="InterPro" id="IPR007197">
    <property type="entry name" value="rSAM"/>
</dbReference>
<dbReference type="InterPro" id="IPR013785">
    <property type="entry name" value="Aldolase_TIM"/>
</dbReference>
<feature type="domain" description="Radical SAM core" evidence="9">
    <location>
        <begin position="20"/>
        <end position="235"/>
    </location>
</feature>
<dbReference type="InterPro" id="IPR058240">
    <property type="entry name" value="rSAM_sf"/>
</dbReference>
<dbReference type="NCBIfam" id="TIGR02109">
    <property type="entry name" value="PQQ_syn_pqqE"/>
    <property type="match status" value="1"/>
</dbReference>
<evidence type="ECO:0000256" key="5">
    <source>
        <dbReference type="ARBA" id="ARBA00022905"/>
    </source>
</evidence>
<evidence type="ECO:0000256" key="6">
    <source>
        <dbReference type="ARBA" id="ARBA00023002"/>
    </source>
</evidence>
<evidence type="ECO:0000256" key="3">
    <source>
        <dbReference type="ARBA" id="ARBA00022691"/>
    </source>
</evidence>
<evidence type="ECO:0000256" key="1">
    <source>
        <dbReference type="ARBA" id="ARBA00001966"/>
    </source>
</evidence>
<evidence type="ECO:0000256" key="7">
    <source>
        <dbReference type="ARBA" id="ARBA00023004"/>
    </source>
</evidence>
<dbReference type="SFLD" id="SFLDF00280">
    <property type="entry name" value="coenzyme_PQQ_synthesis_protein"/>
    <property type="match status" value="1"/>
</dbReference>
<dbReference type="PIRSF" id="PIRSF037420">
    <property type="entry name" value="PQQ_syn_pqqE"/>
    <property type="match status" value="1"/>
</dbReference>
<dbReference type="Gene3D" id="3.20.20.70">
    <property type="entry name" value="Aldolase class I"/>
    <property type="match status" value="1"/>
</dbReference>
<dbReference type="RefSeq" id="WP_135282329.1">
    <property type="nucleotide sequence ID" value="NZ_SRIO01000013.1"/>
</dbReference>
<evidence type="ECO:0000313" key="10">
    <source>
        <dbReference type="EMBL" id="TFZ82043.1"/>
    </source>
</evidence>
<dbReference type="HAMAP" id="MF_00660">
    <property type="entry name" value="PqqE"/>
    <property type="match status" value="1"/>
</dbReference>
<keyword evidence="7" id="KW-0408">Iron</keyword>
<comment type="caution">
    <text evidence="10">The sequence shown here is derived from an EMBL/GenBank/DDBJ whole genome shotgun (WGS) entry which is preliminary data.</text>
</comment>
<organism evidence="10 11">
    <name type="scientific">Candidatus Macondimonas diazotrophica</name>
    <dbReference type="NCBI Taxonomy" id="2305248"/>
    <lineage>
        <taxon>Bacteria</taxon>
        <taxon>Pseudomonadati</taxon>
        <taxon>Pseudomonadota</taxon>
        <taxon>Gammaproteobacteria</taxon>
        <taxon>Chromatiales</taxon>
        <taxon>Ectothiorhodospiraceae</taxon>
        <taxon>Candidatus Macondimonas</taxon>
    </lineage>
</organism>
<dbReference type="PROSITE" id="PS51918">
    <property type="entry name" value="RADICAL_SAM"/>
    <property type="match status" value="1"/>
</dbReference>
<evidence type="ECO:0000259" key="9">
    <source>
        <dbReference type="PROSITE" id="PS51918"/>
    </source>
</evidence>
<dbReference type="PANTHER" id="PTHR11228">
    <property type="entry name" value="RADICAL SAM DOMAIN PROTEIN"/>
    <property type="match status" value="1"/>
</dbReference>
<dbReference type="GO" id="GO:0016491">
    <property type="term" value="F:oxidoreductase activity"/>
    <property type="evidence" value="ECO:0007669"/>
    <property type="project" value="UniProtKB-KW"/>
</dbReference>
<keyword evidence="5" id="KW-0884">PQQ biosynthesis</keyword>
<dbReference type="InterPro" id="IPR000385">
    <property type="entry name" value="MoaA_NifB_PqqE_Fe-S-bd_CS"/>
</dbReference>
<dbReference type="SFLD" id="SFLDG01067">
    <property type="entry name" value="SPASM/twitch_domain_containing"/>
    <property type="match status" value="1"/>
</dbReference>
<dbReference type="EMBL" id="SRIO01000013">
    <property type="protein sequence ID" value="TFZ82043.1"/>
    <property type="molecule type" value="Genomic_DNA"/>
</dbReference>
<evidence type="ECO:0000313" key="11">
    <source>
        <dbReference type="Proteomes" id="UP000297890"/>
    </source>
</evidence>
<dbReference type="InterPro" id="IPR006638">
    <property type="entry name" value="Elp3/MiaA/NifB-like_rSAM"/>
</dbReference>
<dbReference type="InterPro" id="IPR050377">
    <property type="entry name" value="Radical_SAM_PqqE_MftC-like"/>
</dbReference>
<keyword evidence="3" id="KW-0949">S-adenosyl-L-methionine</keyword>
<dbReference type="CDD" id="cd21119">
    <property type="entry name" value="SPASM_PqqE"/>
    <property type="match status" value="1"/>
</dbReference>
<sequence>MNSSTSPDSAAGSNCAERPVSPPLWLLAELTYACPLQCPYCSNPLDYPSARNELDTAQWIDVLRQARALGAVQLGLSGGEPAVRRDLETIIQEARGLGFYSNLITSGLGLDARRIEALRAAGLDHIQVSFQAADAVLNDRIAGTRSFEHKRAIARAVKDAGFPMVLCFVLHRLNLHQIPAMLALAEALGADYVELATTQYYGWALANRTALLPTREQLRQAEIDVAAFRAAYDGPMKIYYVVPDYFEGTPKACMGGWARLHLTIAPDGTALPCHAARVLPDLVFPNVRQQSLAEIWRGAPAFNRYRGTAWMQPPCSTCPEREVDFGGCRCQAYLLAGEAEAADPACRLSPHHGRVLEAIDTARREGDAAPLIFRNPRNAAPAVIP</sequence>
<dbReference type="AlphaFoldDB" id="A0A4Z0F8V5"/>
<dbReference type="SMART" id="SM00729">
    <property type="entry name" value="Elp3"/>
    <property type="match status" value="1"/>
</dbReference>
<dbReference type="CDD" id="cd01335">
    <property type="entry name" value="Radical_SAM"/>
    <property type="match status" value="1"/>
</dbReference>
<dbReference type="OrthoDB" id="9792276at2"/>
<dbReference type="InterPro" id="IPR023885">
    <property type="entry name" value="4Fe4S-binding_SPASM_dom"/>
</dbReference>
<dbReference type="SFLD" id="SFLDS00029">
    <property type="entry name" value="Radical_SAM"/>
    <property type="match status" value="1"/>
</dbReference>
<dbReference type="NCBIfam" id="TIGR04085">
    <property type="entry name" value="rSAM_more_4Fe4S"/>
    <property type="match status" value="1"/>
</dbReference>
<accession>A0A4Z0F8V5</accession>
<keyword evidence="8" id="KW-0411">Iron-sulfur</keyword>
<keyword evidence="6" id="KW-0560">Oxidoreductase</keyword>
<protein>
    <submittedName>
        <fullName evidence="10">Pyrroloquinoline quinone biosynthesis protein PqqE</fullName>
    </submittedName>
</protein>
<dbReference type="PANTHER" id="PTHR11228:SF7">
    <property type="entry name" value="PQQA PEPTIDE CYCLASE"/>
    <property type="match status" value="1"/>
</dbReference>
<dbReference type="Pfam" id="PF13186">
    <property type="entry name" value="SPASM"/>
    <property type="match status" value="1"/>
</dbReference>
<proteinExistence type="inferred from homology"/>
<evidence type="ECO:0000256" key="2">
    <source>
        <dbReference type="ARBA" id="ARBA00022485"/>
    </source>
</evidence>
<dbReference type="InterPro" id="IPR011843">
    <property type="entry name" value="PQQ_synth_PqqE_bac"/>
</dbReference>
<dbReference type="GO" id="GO:0018189">
    <property type="term" value="P:pyrroloquinoline quinone biosynthetic process"/>
    <property type="evidence" value="ECO:0007669"/>
    <property type="project" value="UniProtKB-KW"/>
</dbReference>
<gene>
    <name evidence="10" type="primary">pqqE</name>
    <name evidence="10" type="ORF">E4680_10345</name>
</gene>
<evidence type="ECO:0000256" key="4">
    <source>
        <dbReference type="ARBA" id="ARBA00022723"/>
    </source>
</evidence>
<name>A0A4Z0F8V5_9GAMM</name>
<comment type="cofactor">
    <cofactor evidence="1">
        <name>[4Fe-4S] cluster</name>
        <dbReference type="ChEBI" id="CHEBI:49883"/>
    </cofactor>
</comment>
<dbReference type="Proteomes" id="UP000297890">
    <property type="component" value="Unassembled WGS sequence"/>
</dbReference>
<keyword evidence="2" id="KW-0004">4Fe-4S</keyword>
<dbReference type="GO" id="GO:0046872">
    <property type="term" value="F:metal ion binding"/>
    <property type="evidence" value="ECO:0007669"/>
    <property type="project" value="UniProtKB-KW"/>
</dbReference>
<feature type="non-terminal residue" evidence="10">
    <location>
        <position position="385"/>
    </location>
</feature>
<evidence type="ECO:0000256" key="8">
    <source>
        <dbReference type="ARBA" id="ARBA00023014"/>
    </source>
</evidence>
<keyword evidence="11" id="KW-1185">Reference proteome</keyword>
<dbReference type="GO" id="GO:0051539">
    <property type="term" value="F:4 iron, 4 sulfur cluster binding"/>
    <property type="evidence" value="ECO:0007669"/>
    <property type="project" value="UniProtKB-KW"/>
</dbReference>
<keyword evidence="4" id="KW-0479">Metal-binding</keyword>
<reference evidence="10 11" key="1">
    <citation type="journal article" date="2019" name="ISME J.">
        <title>Candidatus Macondimonas diazotrophica, a novel gammaproteobacterial genus dominating crude-oil-contaminated coastal sediments.</title>
        <authorList>
            <person name="Karthikeyan S."/>
            <person name="Konstantinidis K."/>
        </authorList>
    </citation>
    <scope>NUCLEOTIDE SEQUENCE [LARGE SCALE GENOMIC DNA]</scope>
    <source>
        <strain evidence="10 11">KTK01</strain>
    </source>
</reference>
<dbReference type="InterPro" id="IPR017200">
    <property type="entry name" value="PqqE-like"/>
</dbReference>
<dbReference type="SFLD" id="SFLDG01386">
    <property type="entry name" value="main_SPASM_domain-containing"/>
    <property type="match status" value="1"/>
</dbReference>
<dbReference type="PROSITE" id="PS01305">
    <property type="entry name" value="MOAA_NIFB_PQQE"/>
    <property type="match status" value="1"/>
</dbReference>
<dbReference type="GO" id="GO:0032324">
    <property type="term" value="P:molybdopterin cofactor biosynthetic process"/>
    <property type="evidence" value="ECO:0007669"/>
    <property type="project" value="UniProtKB-ARBA"/>
</dbReference>
<dbReference type="Pfam" id="PF04055">
    <property type="entry name" value="Radical_SAM"/>
    <property type="match status" value="1"/>
</dbReference>
<dbReference type="SUPFAM" id="SSF102114">
    <property type="entry name" value="Radical SAM enzymes"/>
    <property type="match status" value="1"/>
</dbReference>